<gene>
    <name evidence="1" type="ORF">H9647_04650</name>
</gene>
<dbReference type="Proteomes" id="UP000608071">
    <property type="component" value="Unassembled WGS sequence"/>
</dbReference>
<dbReference type="InterPro" id="IPR036457">
    <property type="entry name" value="PPM-type-like_dom_sf"/>
</dbReference>
<reference evidence="1 2" key="1">
    <citation type="submission" date="2020-08" db="EMBL/GenBank/DDBJ databases">
        <title>A Genomic Blueprint of the Chicken Gut Microbiome.</title>
        <authorList>
            <person name="Gilroy R."/>
            <person name="Ravi A."/>
            <person name="Getino M."/>
            <person name="Pursley I."/>
            <person name="Horton D.L."/>
            <person name="Alikhan N.-F."/>
            <person name="Baker D."/>
            <person name="Gharbi K."/>
            <person name="Hall N."/>
            <person name="Watson M."/>
            <person name="Adriaenssens E.M."/>
            <person name="Foster-Nyarko E."/>
            <person name="Jarju S."/>
            <person name="Secka A."/>
            <person name="Antonio M."/>
            <person name="Oren A."/>
            <person name="Chaudhuri R."/>
            <person name="La Ragione R.M."/>
            <person name="Hildebrand F."/>
            <person name="Pallen M.J."/>
        </authorList>
    </citation>
    <scope>NUCLEOTIDE SEQUENCE [LARGE SCALE GENOMIC DNA]</scope>
    <source>
        <strain evidence="1 2">Sa2BVA9</strain>
    </source>
</reference>
<name>A0ABR8SV04_9BACL</name>
<accession>A0ABR8SV04</accession>
<evidence type="ECO:0000313" key="1">
    <source>
        <dbReference type="EMBL" id="MBD7967341.1"/>
    </source>
</evidence>
<evidence type="ECO:0000313" key="2">
    <source>
        <dbReference type="Proteomes" id="UP000608071"/>
    </source>
</evidence>
<proteinExistence type="predicted"/>
<dbReference type="RefSeq" id="WP_191798531.1">
    <property type="nucleotide sequence ID" value="NZ_JACSQL010000001.1"/>
</dbReference>
<comment type="caution">
    <text evidence="1">The sequence shown here is derived from an EMBL/GenBank/DDBJ whole genome shotgun (WGS) entry which is preliminary data.</text>
</comment>
<keyword evidence="2" id="KW-1185">Reference proteome</keyword>
<protein>
    <recommendedName>
        <fullName evidence="3">PPM-type phosphatase domain-containing protein</fullName>
    </recommendedName>
</protein>
<evidence type="ECO:0008006" key="3">
    <source>
        <dbReference type="Google" id="ProtNLM"/>
    </source>
</evidence>
<dbReference type="Gene3D" id="3.60.40.10">
    <property type="entry name" value="PPM-type phosphatase domain"/>
    <property type="match status" value="1"/>
</dbReference>
<sequence>MKSLRTSVPDRGKQLFSEDTFHYVSSQHTNQSLSTYKGRWLCRYGYGLSFETASYGDKGQDFAAVHIQGDVCTFVLCDGVSMSYHGDFAARYLGEALCAWMNETKDWSSSLLYQFLMSLTIPASRELSNYADSQNVNIPMMLQEVLETKKKLGSQSMYICGKIKLGTGKKGSRLQLAWQGDSRIRLFRSGKEMDHSFDKTRRTSERWSTAEGPIGGSPHVYEQTFPVGEDVVLRLYTDGMGELDPIGIHLPDEEIQVLMDAPHTGGLEDDAAFIELNWKS</sequence>
<dbReference type="SUPFAM" id="SSF81606">
    <property type="entry name" value="PP2C-like"/>
    <property type="match status" value="1"/>
</dbReference>
<dbReference type="EMBL" id="JACSQL010000001">
    <property type="protein sequence ID" value="MBD7967341.1"/>
    <property type="molecule type" value="Genomic_DNA"/>
</dbReference>
<organism evidence="1 2">
    <name type="scientific">Paenibacillus gallinarum</name>
    <dbReference type="NCBI Taxonomy" id="2762232"/>
    <lineage>
        <taxon>Bacteria</taxon>
        <taxon>Bacillati</taxon>
        <taxon>Bacillota</taxon>
        <taxon>Bacilli</taxon>
        <taxon>Bacillales</taxon>
        <taxon>Paenibacillaceae</taxon>
        <taxon>Paenibacillus</taxon>
    </lineage>
</organism>